<dbReference type="InterPro" id="IPR015422">
    <property type="entry name" value="PyrdxlP-dep_Trfase_small"/>
</dbReference>
<dbReference type="OrthoDB" id="9803729at2"/>
<dbReference type="PIRSF" id="PIRSF001434">
    <property type="entry name" value="CGS"/>
    <property type="match status" value="1"/>
</dbReference>
<comment type="caution">
    <text evidence="5">The sequence shown here is derived from an EMBL/GenBank/DDBJ whole genome shotgun (WGS) entry which is preliminary data.</text>
</comment>
<dbReference type="PANTHER" id="PTHR11808:SF80">
    <property type="entry name" value="CYSTATHIONINE GAMMA-LYASE"/>
    <property type="match status" value="1"/>
</dbReference>
<evidence type="ECO:0000313" key="5">
    <source>
        <dbReference type="EMBL" id="RKE52316.1"/>
    </source>
</evidence>
<dbReference type="InterPro" id="IPR015424">
    <property type="entry name" value="PyrdxlP-dep_Trfase"/>
</dbReference>
<dbReference type="GO" id="GO:0016846">
    <property type="term" value="F:carbon-sulfur lyase activity"/>
    <property type="evidence" value="ECO:0007669"/>
    <property type="project" value="TreeGrafter"/>
</dbReference>
<dbReference type="AlphaFoldDB" id="A0A420B6A3"/>
<dbReference type="GO" id="GO:0019346">
    <property type="term" value="P:transsulfuration"/>
    <property type="evidence" value="ECO:0007669"/>
    <property type="project" value="InterPro"/>
</dbReference>
<sequence length="402" mass="43886">MEDFNAANEIQDLQYFGEFGGVNPSISDSSTYTFLSAKTMFDTFEGNADGCYLYSRHSSPMNLYLAQALAKLENTAAANVTASGMGAITTVLLQLCKSGDHIISSRTIYGGTYAFLKNFLPPFQIETSFVDISNFEAIERAIGPTTKIIYCESVSNPLLEVADLRKLSALCKKHNLKLVVDNTFSPLSVSPGLLGADVVIHSLTKFINGSSDTVGGVYCGTQEFINDTKNVNSGACMLLGPTMDSLRSSSILKNLRTLHIRMKQHSCNALYLAERFERDGLKVSYPGLSSHKQHELLKSMMHAEYGFGGILTLDAGTTAKANELMELMQKENLGYLAVSLGFYKTLFSCSGSSTSSEIPEEERVSMGISDGLIRFSIGLDHDIERTYQRMKACMLKTGVLAP</sequence>
<feature type="modified residue" description="N6-(pyridoxal phosphate)lysine" evidence="3">
    <location>
        <position position="205"/>
    </location>
</feature>
<dbReference type="InterPro" id="IPR000277">
    <property type="entry name" value="Cys/Met-Metab_PyrdxlP-dep_enz"/>
</dbReference>
<comment type="similarity">
    <text evidence="4">Belongs to the trans-sulfuration enzymes family.</text>
</comment>
<organism evidence="5 6">
    <name type="scientific">Sphingobacterium detergens</name>
    <dbReference type="NCBI Taxonomy" id="1145106"/>
    <lineage>
        <taxon>Bacteria</taxon>
        <taxon>Pseudomonadati</taxon>
        <taxon>Bacteroidota</taxon>
        <taxon>Sphingobacteriia</taxon>
        <taxon>Sphingobacteriales</taxon>
        <taxon>Sphingobacteriaceae</taxon>
        <taxon>Sphingobacterium</taxon>
    </lineage>
</organism>
<evidence type="ECO:0000256" key="4">
    <source>
        <dbReference type="RuleBase" id="RU362118"/>
    </source>
</evidence>
<name>A0A420B6A3_SPHD1</name>
<dbReference type="SUPFAM" id="SSF53383">
    <property type="entry name" value="PLP-dependent transferases"/>
    <property type="match status" value="1"/>
</dbReference>
<proteinExistence type="inferred from homology"/>
<dbReference type="Proteomes" id="UP000286246">
    <property type="component" value="Unassembled WGS sequence"/>
</dbReference>
<accession>A0A420B6A3</accession>
<dbReference type="Gene3D" id="3.90.1150.10">
    <property type="entry name" value="Aspartate Aminotransferase, domain 1"/>
    <property type="match status" value="1"/>
</dbReference>
<evidence type="ECO:0000313" key="6">
    <source>
        <dbReference type="Proteomes" id="UP000286246"/>
    </source>
</evidence>
<dbReference type="Pfam" id="PF01053">
    <property type="entry name" value="Cys_Met_Meta_PP"/>
    <property type="match status" value="1"/>
</dbReference>
<keyword evidence="5" id="KW-0456">Lyase</keyword>
<evidence type="ECO:0000256" key="2">
    <source>
        <dbReference type="ARBA" id="ARBA00022898"/>
    </source>
</evidence>
<reference evidence="5 6" key="1">
    <citation type="submission" date="2018-09" db="EMBL/GenBank/DDBJ databases">
        <title>Genomic Encyclopedia of Type Strains, Phase III (KMG-III): the genomes of soil and plant-associated and newly described type strains.</title>
        <authorList>
            <person name="Whitman W."/>
        </authorList>
    </citation>
    <scope>NUCLEOTIDE SEQUENCE [LARGE SCALE GENOMIC DNA]</scope>
    <source>
        <strain evidence="5 6">CECT 7938</strain>
    </source>
</reference>
<dbReference type="InterPro" id="IPR015421">
    <property type="entry name" value="PyrdxlP-dep_Trfase_major"/>
</dbReference>
<dbReference type="GO" id="GO:0005737">
    <property type="term" value="C:cytoplasm"/>
    <property type="evidence" value="ECO:0007669"/>
    <property type="project" value="TreeGrafter"/>
</dbReference>
<keyword evidence="2 3" id="KW-0663">Pyridoxal phosphate</keyword>
<dbReference type="PANTHER" id="PTHR11808">
    <property type="entry name" value="TRANS-SULFURATION ENZYME FAMILY MEMBER"/>
    <property type="match status" value="1"/>
</dbReference>
<dbReference type="EMBL" id="RAPY01000002">
    <property type="protein sequence ID" value="RKE52316.1"/>
    <property type="molecule type" value="Genomic_DNA"/>
</dbReference>
<evidence type="ECO:0000256" key="3">
    <source>
        <dbReference type="PIRSR" id="PIRSR001434-2"/>
    </source>
</evidence>
<evidence type="ECO:0000256" key="1">
    <source>
        <dbReference type="ARBA" id="ARBA00001933"/>
    </source>
</evidence>
<comment type="cofactor">
    <cofactor evidence="1 4">
        <name>pyridoxal 5'-phosphate</name>
        <dbReference type="ChEBI" id="CHEBI:597326"/>
    </cofactor>
</comment>
<dbReference type="RefSeq" id="WP_120259370.1">
    <property type="nucleotide sequence ID" value="NZ_RAPY01000002.1"/>
</dbReference>
<dbReference type="Gene3D" id="3.40.640.10">
    <property type="entry name" value="Type I PLP-dependent aspartate aminotransferase-like (Major domain)"/>
    <property type="match status" value="1"/>
</dbReference>
<dbReference type="GO" id="GO:0030170">
    <property type="term" value="F:pyridoxal phosphate binding"/>
    <property type="evidence" value="ECO:0007669"/>
    <property type="project" value="InterPro"/>
</dbReference>
<gene>
    <name evidence="5" type="ORF">DFQ12_2550</name>
</gene>
<protein>
    <submittedName>
        <fullName evidence="5">Methionine-gamma-lyase</fullName>
    </submittedName>
</protein>
<keyword evidence="6" id="KW-1185">Reference proteome</keyword>
<dbReference type="FunFam" id="3.40.640.10:FF:000046">
    <property type="entry name" value="Cystathionine gamma-lyase"/>
    <property type="match status" value="1"/>
</dbReference>